<evidence type="ECO:0000313" key="1">
    <source>
        <dbReference type="EMBL" id="MFC4314139.1"/>
    </source>
</evidence>
<name>A0ABV8T6W0_9GAMM</name>
<dbReference type="EMBL" id="JBHSDU010000015">
    <property type="protein sequence ID" value="MFC4314139.1"/>
    <property type="molecule type" value="Genomic_DNA"/>
</dbReference>
<sequence length="207" mass="22880">MSEVRWLGKDDPRNPFTVDGYDCLAFVRAMRATTNDKDVADKFVALRKSVGANHVGQMPEGATAIEHRLVYPGGGTADGVLFKAQRMEQKWDIYLYGSRLYFCRSWTDALVFCADFSTTANTLAIETIWAPVEAIDGGPGLAVRQVDYLIKNHLLRRAVPHPLPEGLEKDPGTIGLYSFSQYGSLCCFGTYADTLRGDLHKPRPSSG</sequence>
<evidence type="ECO:0000313" key="2">
    <source>
        <dbReference type="Proteomes" id="UP001595904"/>
    </source>
</evidence>
<accession>A0ABV8T6W0</accession>
<keyword evidence="2" id="KW-1185">Reference proteome</keyword>
<gene>
    <name evidence="1" type="ORF">ACFPN2_34010</name>
</gene>
<dbReference type="Proteomes" id="UP001595904">
    <property type="component" value="Unassembled WGS sequence"/>
</dbReference>
<proteinExistence type="predicted"/>
<reference evidence="2" key="1">
    <citation type="journal article" date="2019" name="Int. J. Syst. Evol. Microbiol.">
        <title>The Global Catalogue of Microorganisms (GCM) 10K type strain sequencing project: providing services to taxonomists for standard genome sequencing and annotation.</title>
        <authorList>
            <consortium name="The Broad Institute Genomics Platform"/>
            <consortium name="The Broad Institute Genome Sequencing Center for Infectious Disease"/>
            <person name="Wu L."/>
            <person name="Ma J."/>
        </authorList>
    </citation>
    <scope>NUCLEOTIDE SEQUENCE [LARGE SCALE GENOMIC DNA]</scope>
    <source>
        <strain evidence="2">CGMCC 1.10759</strain>
    </source>
</reference>
<protein>
    <submittedName>
        <fullName evidence="1">Uncharacterized protein</fullName>
    </submittedName>
</protein>
<comment type="caution">
    <text evidence="1">The sequence shown here is derived from an EMBL/GenBank/DDBJ whole genome shotgun (WGS) entry which is preliminary data.</text>
</comment>
<organism evidence="1 2">
    <name type="scientific">Steroidobacter flavus</name>
    <dbReference type="NCBI Taxonomy" id="1842136"/>
    <lineage>
        <taxon>Bacteria</taxon>
        <taxon>Pseudomonadati</taxon>
        <taxon>Pseudomonadota</taxon>
        <taxon>Gammaproteobacteria</taxon>
        <taxon>Steroidobacterales</taxon>
        <taxon>Steroidobacteraceae</taxon>
        <taxon>Steroidobacter</taxon>
    </lineage>
</organism>
<dbReference type="RefSeq" id="WP_380605075.1">
    <property type="nucleotide sequence ID" value="NZ_JBHSDU010000015.1"/>
</dbReference>